<feature type="domain" description="C2H2-type" evidence="10">
    <location>
        <begin position="17"/>
        <end position="46"/>
    </location>
</feature>
<evidence type="ECO:0000256" key="2">
    <source>
        <dbReference type="ARBA" id="ARBA00022491"/>
    </source>
</evidence>
<dbReference type="EMBL" id="MCFE01000349">
    <property type="protein sequence ID" value="ORX90988.1"/>
    <property type="molecule type" value="Genomic_DNA"/>
</dbReference>
<dbReference type="OrthoDB" id="6155966at2759"/>
<evidence type="ECO:0000256" key="3">
    <source>
        <dbReference type="ARBA" id="ARBA00022723"/>
    </source>
</evidence>
<dbReference type="AlphaFoldDB" id="A0A1Y1XZ25"/>
<dbReference type="GO" id="GO:0008270">
    <property type="term" value="F:zinc ion binding"/>
    <property type="evidence" value="ECO:0007669"/>
    <property type="project" value="UniProtKB-KW"/>
</dbReference>
<evidence type="ECO:0000256" key="6">
    <source>
        <dbReference type="ARBA" id="ARBA00022833"/>
    </source>
</evidence>
<evidence type="ECO:0000313" key="12">
    <source>
        <dbReference type="Proteomes" id="UP000193498"/>
    </source>
</evidence>
<keyword evidence="6" id="KW-0862">Zinc</keyword>
<comment type="subcellular location">
    <subcellularLocation>
        <location evidence="1">Nucleus</location>
    </subcellularLocation>
</comment>
<protein>
    <recommendedName>
        <fullName evidence="10">C2H2-type domain-containing protein</fullName>
    </recommendedName>
</protein>
<dbReference type="SMART" id="SM00355">
    <property type="entry name" value="ZnF_C2H2"/>
    <property type="match status" value="2"/>
</dbReference>
<feature type="non-terminal residue" evidence="11">
    <location>
        <position position="1"/>
    </location>
</feature>
<keyword evidence="4" id="KW-0677">Repeat</keyword>
<evidence type="ECO:0000256" key="4">
    <source>
        <dbReference type="ARBA" id="ARBA00022737"/>
    </source>
</evidence>
<keyword evidence="5 9" id="KW-0863">Zinc-finger</keyword>
<evidence type="ECO:0000256" key="5">
    <source>
        <dbReference type="ARBA" id="ARBA00022771"/>
    </source>
</evidence>
<evidence type="ECO:0000256" key="7">
    <source>
        <dbReference type="ARBA" id="ARBA00023242"/>
    </source>
</evidence>
<dbReference type="InterPro" id="IPR036236">
    <property type="entry name" value="Znf_C2H2_sf"/>
</dbReference>
<accession>A0A1Y1XZ25</accession>
<comment type="similarity">
    <text evidence="8">Belongs to the pacC/RIM101 family.</text>
</comment>
<feature type="non-terminal residue" evidence="11">
    <location>
        <position position="69"/>
    </location>
</feature>
<dbReference type="PANTHER" id="PTHR47257:SF1">
    <property type="entry name" value="PH-RESPONSE TRANSCRIPTION FACTOR PACC_RIM101"/>
    <property type="match status" value="1"/>
</dbReference>
<dbReference type="GO" id="GO:0005634">
    <property type="term" value="C:nucleus"/>
    <property type="evidence" value="ECO:0007669"/>
    <property type="project" value="UniProtKB-SubCell"/>
</dbReference>
<evidence type="ECO:0000256" key="8">
    <source>
        <dbReference type="ARBA" id="ARBA00038089"/>
    </source>
</evidence>
<keyword evidence="2" id="KW-0678">Repressor</keyword>
<feature type="domain" description="C2H2-type" evidence="10">
    <location>
        <begin position="47"/>
        <end position="69"/>
    </location>
</feature>
<dbReference type="Proteomes" id="UP000193498">
    <property type="component" value="Unassembled WGS sequence"/>
</dbReference>
<dbReference type="PROSITE" id="PS50157">
    <property type="entry name" value="ZINC_FINGER_C2H2_2"/>
    <property type="match status" value="2"/>
</dbReference>
<evidence type="ECO:0000313" key="11">
    <source>
        <dbReference type="EMBL" id="ORX90988.1"/>
    </source>
</evidence>
<dbReference type="STRING" id="1314790.A0A1Y1XZ25"/>
<dbReference type="Gene3D" id="3.30.160.60">
    <property type="entry name" value="Classic Zinc Finger"/>
    <property type="match status" value="2"/>
</dbReference>
<dbReference type="GO" id="GO:0045944">
    <property type="term" value="P:positive regulation of transcription by RNA polymerase II"/>
    <property type="evidence" value="ECO:0007669"/>
    <property type="project" value="TreeGrafter"/>
</dbReference>
<evidence type="ECO:0000256" key="9">
    <source>
        <dbReference type="PROSITE-ProRule" id="PRU00042"/>
    </source>
</evidence>
<dbReference type="InterPro" id="IPR050806">
    <property type="entry name" value="pacC/RIM101"/>
</dbReference>
<evidence type="ECO:0000259" key="10">
    <source>
        <dbReference type="PROSITE" id="PS50157"/>
    </source>
</evidence>
<keyword evidence="7" id="KW-0539">Nucleus</keyword>
<organism evidence="11 12">
    <name type="scientific">Basidiobolus meristosporus CBS 931.73</name>
    <dbReference type="NCBI Taxonomy" id="1314790"/>
    <lineage>
        <taxon>Eukaryota</taxon>
        <taxon>Fungi</taxon>
        <taxon>Fungi incertae sedis</taxon>
        <taxon>Zoopagomycota</taxon>
        <taxon>Entomophthoromycotina</taxon>
        <taxon>Basidiobolomycetes</taxon>
        <taxon>Basidiobolales</taxon>
        <taxon>Basidiobolaceae</taxon>
        <taxon>Basidiobolus</taxon>
    </lineage>
</organism>
<comment type="caution">
    <text evidence="11">The sequence shown here is derived from an EMBL/GenBank/DDBJ whole genome shotgun (WGS) entry which is preliminary data.</text>
</comment>
<gene>
    <name evidence="11" type="ORF">K493DRAFT_155591</name>
</gene>
<name>A0A1Y1XZ25_9FUNG</name>
<dbReference type="InParanoid" id="A0A1Y1XZ25"/>
<dbReference type="FunFam" id="3.30.160.60:FF:000110">
    <property type="entry name" value="Zinc finger protein-like"/>
    <property type="match status" value="1"/>
</dbReference>
<reference evidence="11 12" key="1">
    <citation type="submission" date="2016-07" db="EMBL/GenBank/DDBJ databases">
        <title>Pervasive Adenine N6-methylation of Active Genes in Fungi.</title>
        <authorList>
            <consortium name="DOE Joint Genome Institute"/>
            <person name="Mondo S.J."/>
            <person name="Dannebaum R.O."/>
            <person name="Kuo R.C."/>
            <person name="Labutti K."/>
            <person name="Haridas S."/>
            <person name="Kuo A."/>
            <person name="Salamov A."/>
            <person name="Ahrendt S.R."/>
            <person name="Lipzen A."/>
            <person name="Sullivan W."/>
            <person name="Andreopoulos W.B."/>
            <person name="Clum A."/>
            <person name="Lindquist E."/>
            <person name="Daum C."/>
            <person name="Ramamoorthy G.K."/>
            <person name="Gryganskyi A."/>
            <person name="Culley D."/>
            <person name="Magnuson J.K."/>
            <person name="James T.Y."/>
            <person name="O'Malley M.A."/>
            <person name="Stajich J.E."/>
            <person name="Spatafora J.W."/>
            <person name="Visel A."/>
            <person name="Grigoriev I.V."/>
        </authorList>
    </citation>
    <scope>NUCLEOTIDE SEQUENCE [LARGE SCALE GENOMIC DNA]</scope>
    <source>
        <strain evidence="11 12">CBS 931.73</strain>
    </source>
</reference>
<proteinExistence type="inferred from homology"/>
<dbReference type="InterPro" id="IPR013087">
    <property type="entry name" value="Znf_C2H2_type"/>
</dbReference>
<dbReference type="SUPFAM" id="SSF57667">
    <property type="entry name" value="beta-beta-alpha zinc fingers"/>
    <property type="match status" value="1"/>
</dbReference>
<keyword evidence="12" id="KW-1185">Reference proteome</keyword>
<dbReference type="PROSITE" id="PS00028">
    <property type="entry name" value="ZINC_FINGER_C2H2_1"/>
    <property type="match status" value="1"/>
</dbReference>
<evidence type="ECO:0000256" key="1">
    <source>
        <dbReference type="ARBA" id="ARBA00004123"/>
    </source>
</evidence>
<dbReference type="PANTHER" id="PTHR47257">
    <property type="entry name" value="PH-RESPONSE TRANSCRIPTION FACTOR PACC/RIM101"/>
    <property type="match status" value="1"/>
</dbReference>
<sequence>HLTNDHVGRKSTSNLCLQCRWEGCQVTTLKRDHITSHLKVHVPLKPFSCQYCAKTFKRRQDIRKHEKTH</sequence>
<keyword evidence="3" id="KW-0479">Metal-binding</keyword>